<sequence>MESVLPKPSSPKPSSPTPSSKSSSPKPGSSEPAGKLAPVHDKVYAAIRSGLVGGQFVPGRAVTLRGLAEMLGVSPMPVRAAVTRLVTEGALTLTATRRVSVPVMTPARFEELVRVRMLLEGEAAERALPAIDAERLAAIRAHDDEVERCLAEDDAEGYMRANHAFHFAIYTAVPSSVLLPLIETLWLQFGPFMRLVYEDLDMSGLVDQHHRAIIAIERGDAKGLRDAIEADIGDGMRIIGKTALG</sequence>
<feature type="region of interest" description="Disordered" evidence="4">
    <location>
        <begin position="1"/>
        <end position="36"/>
    </location>
</feature>
<evidence type="ECO:0000256" key="4">
    <source>
        <dbReference type="SAM" id="MobiDB-lite"/>
    </source>
</evidence>
<dbReference type="AlphaFoldDB" id="A0A2S9Q9L4"/>
<keyword evidence="3" id="KW-0804">Transcription</keyword>
<keyword evidence="1" id="KW-0805">Transcription regulation</keyword>
<keyword evidence="2" id="KW-0238">DNA-binding</keyword>
<dbReference type="Proteomes" id="UP000237682">
    <property type="component" value="Unassembled WGS sequence"/>
</dbReference>
<dbReference type="InterPro" id="IPR036388">
    <property type="entry name" value="WH-like_DNA-bd_sf"/>
</dbReference>
<dbReference type="InterPro" id="IPR000524">
    <property type="entry name" value="Tscrpt_reg_HTH_GntR"/>
</dbReference>
<evidence type="ECO:0000256" key="3">
    <source>
        <dbReference type="ARBA" id="ARBA00023163"/>
    </source>
</evidence>
<dbReference type="PANTHER" id="PTHR43537:SF39">
    <property type="entry name" value="HTH-TYPE TRANSCRIPTIONAL REGULATOR MCBR"/>
    <property type="match status" value="1"/>
</dbReference>
<dbReference type="OrthoDB" id="9815654at2"/>
<dbReference type="Pfam" id="PF07729">
    <property type="entry name" value="FCD"/>
    <property type="match status" value="1"/>
</dbReference>
<keyword evidence="7" id="KW-1185">Reference proteome</keyword>
<protein>
    <submittedName>
        <fullName evidence="6">GntR family transcriptional regulator</fullName>
    </submittedName>
</protein>
<feature type="compositionally biased region" description="Low complexity" evidence="4">
    <location>
        <begin position="17"/>
        <end position="32"/>
    </location>
</feature>
<dbReference type="SMART" id="SM00345">
    <property type="entry name" value="HTH_GNTR"/>
    <property type="match status" value="1"/>
</dbReference>
<dbReference type="InterPro" id="IPR036390">
    <property type="entry name" value="WH_DNA-bd_sf"/>
</dbReference>
<accession>A0A2S9Q9L4</accession>
<dbReference type="Gene3D" id="1.10.10.10">
    <property type="entry name" value="Winged helix-like DNA-binding domain superfamily/Winged helix DNA-binding domain"/>
    <property type="match status" value="1"/>
</dbReference>
<name>A0A2S9Q9L4_9HYPH</name>
<evidence type="ECO:0000256" key="2">
    <source>
        <dbReference type="ARBA" id="ARBA00023125"/>
    </source>
</evidence>
<dbReference type="InterPro" id="IPR008920">
    <property type="entry name" value="TF_FadR/GntR_C"/>
</dbReference>
<comment type="caution">
    <text evidence="6">The sequence shown here is derived from an EMBL/GenBank/DDBJ whole genome shotgun (WGS) entry which is preliminary data.</text>
</comment>
<evidence type="ECO:0000313" key="6">
    <source>
        <dbReference type="EMBL" id="PRH86041.1"/>
    </source>
</evidence>
<dbReference type="EMBL" id="PUEJ01000006">
    <property type="protein sequence ID" value="PRH86041.1"/>
    <property type="molecule type" value="Genomic_DNA"/>
</dbReference>
<dbReference type="SMART" id="SM00895">
    <property type="entry name" value="FCD"/>
    <property type="match status" value="1"/>
</dbReference>
<gene>
    <name evidence="6" type="ORF">C5L14_17440</name>
</gene>
<feature type="domain" description="HTH gntR-type" evidence="5">
    <location>
        <begin position="37"/>
        <end position="104"/>
    </location>
</feature>
<dbReference type="GO" id="GO:0003700">
    <property type="term" value="F:DNA-binding transcription factor activity"/>
    <property type="evidence" value="ECO:0007669"/>
    <property type="project" value="InterPro"/>
</dbReference>
<reference evidence="6 7" key="1">
    <citation type="submission" date="2018-02" db="EMBL/GenBank/DDBJ databases">
        <title>Whole genome sequencing of endophytic bacterium.</title>
        <authorList>
            <person name="Eedara R."/>
            <person name="Podile A.R."/>
        </authorList>
    </citation>
    <scope>NUCLEOTIDE SEQUENCE [LARGE SCALE GENOMIC DNA]</scope>
    <source>
        <strain evidence="6 7">RP1T</strain>
    </source>
</reference>
<evidence type="ECO:0000313" key="7">
    <source>
        <dbReference type="Proteomes" id="UP000237682"/>
    </source>
</evidence>
<organism evidence="6 7">
    <name type="scientific">Labrys okinawensis</name>
    <dbReference type="NCBI Taxonomy" id="346911"/>
    <lineage>
        <taxon>Bacteria</taxon>
        <taxon>Pseudomonadati</taxon>
        <taxon>Pseudomonadota</taxon>
        <taxon>Alphaproteobacteria</taxon>
        <taxon>Hyphomicrobiales</taxon>
        <taxon>Xanthobacteraceae</taxon>
        <taxon>Labrys</taxon>
    </lineage>
</organism>
<dbReference type="Pfam" id="PF00392">
    <property type="entry name" value="GntR"/>
    <property type="match status" value="1"/>
</dbReference>
<dbReference type="PANTHER" id="PTHR43537">
    <property type="entry name" value="TRANSCRIPTIONAL REGULATOR, GNTR FAMILY"/>
    <property type="match status" value="1"/>
</dbReference>
<dbReference type="Gene3D" id="1.20.120.530">
    <property type="entry name" value="GntR ligand-binding domain-like"/>
    <property type="match status" value="1"/>
</dbReference>
<dbReference type="SUPFAM" id="SSF48008">
    <property type="entry name" value="GntR ligand-binding domain-like"/>
    <property type="match status" value="1"/>
</dbReference>
<dbReference type="GO" id="GO:0003677">
    <property type="term" value="F:DNA binding"/>
    <property type="evidence" value="ECO:0007669"/>
    <property type="project" value="UniProtKB-KW"/>
</dbReference>
<dbReference type="InterPro" id="IPR011711">
    <property type="entry name" value="GntR_C"/>
</dbReference>
<proteinExistence type="predicted"/>
<evidence type="ECO:0000259" key="5">
    <source>
        <dbReference type="PROSITE" id="PS50949"/>
    </source>
</evidence>
<evidence type="ECO:0000256" key="1">
    <source>
        <dbReference type="ARBA" id="ARBA00023015"/>
    </source>
</evidence>
<dbReference type="SUPFAM" id="SSF46785">
    <property type="entry name" value="Winged helix' DNA-binding domain"/>
    <property type="match status" value="1"/>
</dbReference>
<dbReference type="PROSITE" id="PS50949">
    <property type="entry name" value="HTH_GNTR"/>
    <property type="match status" value="1"/>
</dbReference>